<dbReference type="Pfam" id="PF13738">
    <property type="entry name" value="Pyr_redox_3"/>
    <property type="match status" value="1"/>
</dbReference>
<keyword evidence="2" id="KW-0503">Monooxygenase</keyword>
<dbReference type="RefSeq" id="XP_025353901.1">
    <property type="nucleotide sequence ID" value="XM_025501814.1"/>
</dbReference>
<reference evidence="4 5" key="1">
    <citation type="journal article" date="2018" name="Mol. Biol. Evol.">
        <title>Broad Genomic Sampling Reveals a Smut Pathogenic Ancestry of the Fungal Clade Ustilaginomycotina.</title>
        <authorList>
            <person name="Kijpornyongpan T."/>
            <person name="Mondo S.J."/>
            <person name="Barry K."/>
            <person name="Sandor L."/>
            <person name="Lee J."/>
            <person name="Lipzen A."/>
            <person name="Pangilinan J."/>
            <person name="LaButti K."/>
            <person name="Hainaut M."/>
            <person name="Henrissat B."/>
            <person name="Grigoriev I.V."/>
            <person name="Spatafora J.W."/>
            <person name="Aime M.C."/>
        </authorList>
    </citation>
    <scope>NUCLEOTIDE SEQUENCE [LARGE SCALE GENOMIC DNA]</scope>
    <source>
        <strain evidence="4 5">MCA 3882</strain>
    </source>
</reference>
<protein>
    <submittedName>
        <fullName evidence="4">FAD/NAD(P)-binding domain-containing protein</fullName>
    </submittedName>
</protein>
<gene>
    <name evidence="4" type="ORF">FA14DRAFT_190734</name>
</gene>
<dbReference type="InParanoid" id="A0A316V7K5"/>
<sequence>MNSQEHQDVDLDVVIIGAGIGGISAGYYIGQLKNYSYAIFEAREELGGTWSSFTYPGVRSDSDMFTLSFPFNPWTKSNSVAEGDEILEYIKQTAKKFDIDKKIIVGHNATDLDWSSEDQRWTSTFKKLDGSSAVITSRFLMLATGYFDHEQAHFPDLPDKDTFRGPLIHPQFWPKDVDYENNTVAVVGSGATAISIVPHLAQKAKLVTMVQRSPTYITTRSRVDSIAKLLLKLLPLNLAAIILFFIYEIVLTIKIFLYKTLPNFGRRQLQGYVKKQLPKHVPLDPHFVPRYNPFAQRLCWTIDSDLFVSMREGKVSVVTGDIKQVTSGGIEMEDGQFVQADIIIQATGIQCKLLGGTKITIDGKKFNLGETFLYRGMMLDGVPNAVVLLGYLTSSWTIGIAQTCEYFCNLIEKMANEGHNQVTPIAGPEVKETTKPFPLTSGFLVRASHMLPKSADSWVWRYRSEPLLDWLDIRLNNRHQSLEFK</sequence>
<dbReference type="AlphaFoldDB" id="A0A316V7K5"/>
<evidence type="ECO:0000256" key="3">
    <source>
        <dbReference type="SAM" id="Phobius"/>
    </source>
</evidence>
<dbReference type="EMBL" id="KZ819604">
    <property type="protein sequence ID" value="PWN33599.1"/>
    <property type="molecule type" value="Genomic_DNA"/>
</dbReference>
<evidence type="ECO:0000256" key="1">
    <source>
        <dbReference type="ARBA" id="ARBA00001974"/>
    </source>
</evidence>
<comment type="cofactor">
    <cofactor evidence="1">
        <name>FAD</name>
        <dbReference type="ChEBI" id="CHEBI:57692"/>
    </cofactor>
</comment>
<keyword evidence="5" id="KW-1185">Reference proteome</keyword>
<dbReference type="PRINTS" id="PR00368">
    <property type="entry name" value="FADPNR"/>
</dbReference>
<organism evidence="4 5">
    <name type="scientific">Meira miltonrushii</name>
    <dbReference type="NCBI Taxonomy" id="1280837"/>
    <lineage>
        <taxon>Eukaryota</taxon>
        <taxon>Fungi</taxon>
        <taxon>Dikarya</taxon>
        <taxon>Basidiomycota</taxon>
        <taxon>Ustilaginomycotina</taxon>
        <taxon>Exobasidiomycetes</taxon>
        <taxon>Exobasidiales</taxon>
        <taxon>Brachybasidiaceae</taxon>
        <taxon>Meira</taxon>
    </lineage>
</organism>
<dbReference type="PRINTS" id="PR00469">
    <property type="entry name" value="PNDRDTASEII"/>
</dbReference>
<keyword evidence="2" id="KW-0560">Oxidoreductase</keyword>
<dbReference type="GO" id="GO:0004497">
    <property type="term" value="F:monooxygenase activity"/>
    <property type="evidence" value="ECO:0007669"/>
    <property type="project" value="UniProtKB-KW"/>
</dbReference>
<dbReference type="PANTHER" id="PTHR43872:SF1">
    <property type="entry name" value="MONOOXYGENASE, PUTATIVE (AFU_ORTHOLOGUE AFUA_8G02570)-RELATED"/>
    <property type="match status" value="1"/>
</dbReference>
<evidence type="ECO:0000313" key="5">
    <source>
        <dbReference type="Proteomes" id="UP000245771"/>
    </source>
</evidence>
<dbReference type="InterPro" id="IPR051820">
    <property type="entry name" value="FAD-binding_MO"/>
</dbReference>
<keyword evidence="3" id="KW-0812">Transmembrane</keyword>
<dbReference type="Proteomes" id="UP000245771">
    <property type="component" value="Unassembled WGS sequence"/>
</dbReference>
<keyword evidence="3" id="KW-1133">Transmembrane helix</keyword>
<keyword evidence="3" id="KW-0472">Membrane</keyword>
<dbReference type="OrthoDB" id="66881at2759"/>
<proteinExistence type="predicted"/>
<dbReference type="SUPFAM" id="SSF51905">
    <property type="entry name" value="FAD/NAD(P)-binding domain"/>
    <property type="match status" value="1"/>
</dbReference>
<evidence type="ECO:0000313" key="4">
    <source>
        <dbReference type="EMBL" id="PWN33599.1"/>
    </source>
</evidence>
<feature type="transmembrane region" description="Helical" evidence="3">
    <location>
        <begin position="234"/>
        <end position="257"/>
    </location>
</feature>
<accession>A0A316V7K5</accession>
<dbReference type="GeneID" id="37023595"/>
<evidence type="ECO:0000256" key="2">
    <source>
        <dbReference type="ARBA" id="ARBA00023033"/>
    </source>
</evidence>
<dbReference type="InterPro" id="IPR036188">
    <property type="entry name" value="FAD/NAD-bd_sf"/>
</dbReference>
<dbReference type="PANTHER" id="PTHR43872">
    <property type="entry name" value="MONOOXYGENASE, PUTATIVE (AFU_ORTHOLOGUE AFUA_8G02570)-RELATED"/>
    <property type="match status" value="1"/>
</dbReference>
<dbReference type="STRING" id="1280837.A0A316V7K5"/>
<dbReference type="Gene3D" id="3.50.50.60">
    <property type="entry name" value="FAD/NAD(P)-binding domain"/>
    <property type="match status" value="3"/>
</dbReference>
<name>A0A316V7K5_9BASI</name>